<feature type="compositionally biased region" description="Polar residues" evidence="1">
    <location>
        <begin position="224"/>
        <end position="241"/>
    </location>
</feature>
<feature type="compositionally biased region" description="Basic and acidic residues" evidence="1">
    <location>
        <begin position="308"/>
        <end position="318"/>
    </location>
</feature>
<feature type="compositionally biased region" description="Basic and acidic residues" evidence="1">
    <location>
        <begin position="252"/>
        <end position="262"/>
    </location>
</feature>
<comment type="caution">
    <text evidence="2">The sequence shown here is derived from an EMBL/GenBank/DDBJ whole genome shotgun (WGS) entry which is preliminary data.</text>
</comment>
<feature type="compositionally biased region" description="Polar residues" evidence="1">
    <location>
        <begin position="53"/>
        <end position="68"/>
    </location>
</feature>
<feature type="compositionally biased region" description="Basic and acidic residues" evidence="1">
    <location>
        <begin position="7"/>
        <end position="24"/>
    </location>
</feature>
<evidence type="ECO:0000313" key="2">
    <source>
        <dbReference type="EMBL" id="MEQ2205970.1"/>
    </source>
</evidence>
<feature type="compositionally biased region" description="Basic and acidic residues" evidence="1">
    <location>
        <begin position="106"/>
        <end position="122"/>
    </location>
</feature>
<feature type="region of interest" description="Disordered" evidence="1">
    <location>
        <begin position="1"/>
        <end position="206"/>
    </location>
</feature>
<feature type="region of interest" description="Disordered" evidence="1">
    <location>
        <begin position="224"/>
        <end position="388"/>
    </location>
</feature>
<name>A0ABV0RCY0_9TELE</name>
<protein>
    <submittedName>
        <fullName evidence="2">Uncharacterized protein</fullName>
    </submittedName>
</protein>
<feature type="compositionally biased region" description="Low complexity" evidence="1">
    <location>
        <begin position="272"/>
        <end position="281"/>
    </location>
</feature>
<feature type="compositionally biased region" description="Polar residues" evidence="1">
    <location>
        <begin position="337"/>
        <end position="353"/>
    </location>
</feature>
<feature type="non-terminal residue" evidence="2">
    <location>
        <position position="1"/>
    </location>
</feature>
<dbReference type="Proteomes" id="UP001434883">
    <property type="component" value="Unassembled WGS sequence"/>
</dbReference>
<keyword evidence="3" id="KW-1185">Reference proteome</keyword>
<feature type="compositionally biased region" description="Basic and acidic residues" evidence="1">
    <location>
        <begin position="162"/>
        <end position="202"/>
    </location>
</feature>
<evidence type="ECO:0000256" key="1">
    <source>
        <dbReference type="SAM" id="MobiDB-lite"/>
    </source>
</evidence>
<sequence>ADGGRGPQREQSQKKEREPSDRRSFSSTSPSHQSDARSARRALPTKLLRGGDTRSSSTQKQKTGQNKENLLLAAEQRRRADKKKAHSANEVRKGASRNQLTGKIQKPVEDWKRHSETRHKGSESVSAGKQSKPLRVKGKPSAGSLSDSQSFNWTTESSQPITEEKKASRSKQKPDLSKKSKDERNRKEADSREETEAQKKSSDLSLLTGAATLAAGGAVLVQQMASRSRVSSPFGSESSRGVPQPGSDPEESESRSAEEISRKSAVSINVIPAAESPQQSQEEAEEENGSGATGQKEEEGWRTSPDISQREEVTVNEEKTEEEEKDSETLQAEDLRLSSSRSKQTDVPSNESPVSGDRAVLGEPPSPGQGTVKPSGARGPRSGACSLL</sequence>
<proteinExistence type="predicted"/>
<organism evidence="2 3">
    <name type="scientific">Xenoophorus captivus</name>
    <dbReference type="NCBI Taxonomy" id="1517983"/>
    <lineage>
        <taxon>Eukaryota</taxon>
        <taxon>Metazoa</taxon>
        <taxon>Chordata</taxon>
        <taxon>Craniata</taxon>
        <taxon>Vertebrata</taxon>
        <taxon>Euteleostomi</taxon>
        <taxon>Actinopterygii</taxon>
        <taxon>Neopterygii</taxon>
        <taxon>Teleostei</taxon>
        <taxon>Neoteleostei</taxon>
        <taxon>Acanthomorphata</taxon>
        <taxon>Ovalentaria</taxon>
        <taxon>Atherinomorphae</taxon>
        <taxon>Cyprinodontiformes</taxon>
        <taxon>Goodeidae</taxon>
        <taxon>Xenoophorus</taxon>
    </lineage>
</organism>
<gene>
    <name evidence="2" type="ORF">XENOCAPTIV_019826</name>
</gene>
<reference evidence="2 3" key="1">
    <citation type="submission" date="2021-06" db="EMBL/GenBank/DDBJ databases">
        <authorList>
            <person name="Palmer J.M."/>
        </authorList>
    </citation>
    <scope>NUCLEOTIDE SEQUENCE [LARGE SCALE GENOMIC DNA]</scope>
    <source>
        <strain evidence="2 3">XC_2019</strain>
        <tissue evidence="2">Muscle</tissue>
    </source>
</reference>
<accession>A0ABV0RCY0</accession>
<feature type="compositionally biased region" description="Polar residues" evidence="1">
    <location>
        <begin position="143"/>
        <end position="161"/>
    </location>
</feature>
<dbReference type="EMBL" id="JAHRIN010042432">
    <property type="protein sequence ID" value="MEQ2205970.1"/>
    <property type="molecule type" value="Genomic_DNA"/>
</dbReference>
<evidence type="ECO:0000313" key="3">
    <source>
        <dbReference type="Proteomes" id="UP001434883"/>
    </source>
</evidence>